<comment type="caution">
    <text evidence="1">The sequence shown here is derived from an EMBL/GenBank/DDBJ whole genome shotgun (WGS) entry which is preliminary data.</text>
</comment>
<accession>A0ACC2EA69</accession>
<evidence type="ECO:0000313" key="2">
    <source>
        <dbReference type="Proteomes" id="UP001162992"/>
    </source>
</evidence>
<gene>
    <name evidence="1" type="ORF">O6H91_03G102300</name>
</gene>
<dbReference type="EMBL" id="CM055094">
    <property type="protein sequence ID" value="KAJ7563240.1"/>
    <property type="molecule type" value="Genomic_DNA"/>
</dbReference>
<reference evidence="2" key="1">
    <citation type="journal article" date="2024" name="Proc. Natl. Acad. Sci. U.S.A.">
        <title>Extraordinary preservation of gene collinearity over three hundred million years revealed in homosporous lycophytes.</title>
        <authorList>
            <person name="Li C."/>
            <person name="Wickell D."/>
            <person name="Kuo L.Y."/>
            <person name="Chen X."/>
            <person name="Nie B."/>
            <person name="Liao X."/>
            <person name="Peng D."/>
            <person name="Ji J."/>
            <person name="Jenkins J."/>
            <person name="Williams M."/>
            <person name="Shu S."/>
            <person name="Plott C."/>
            <person name="Barry K."/>
            <person name="Rajasekar S."/>
            <person name="Grimwood J."/>
            <person name="Han X."/>
            <person name="Sun S."/>
            <person name="Hou Z."/>
            <person name="He W."/>
            <person name="Dai G."/>
            <person name="Sun C."/>
            <person name="Schmutz J."/>
            <person name="Leebens-Mack J.H."/>
            <person name="Li F.W."/>
            <person name="Wang L."/>
        </authorList>
    </citation>
    <scope>NUCLEOTIDE SEQUENCE [LARGE SCALE GENOMIC DNA]</scope>
    <source>
        <strain evidence="2">cv. PW_Plant_1</strain>
    </source>
</reference>
<sequence>MMDMEIQEEELSIPASYDSVETAKVKLLSSGNGNIELTTDDDTRPLDVKTKKVIYRECQKNHAANIGGHATDGCGEFMPRGEEGTLDALRCAACDCHRNFHRRQVEGEPSCDCQYFGRDKHRASSPIDLPGRVVTLPYPSSTMLGRPAAHTPLSTGISESEELDGSAYIRVANPSAIRKRFRTKFTAEQKGKMFSMAEKLGWRIQKLDEAEVQHFCSDVGVKRHVLKVWMHNNKQTLGKKL</sequence>
<protein>
    <submittedName>
        <fullName evidence="1">Uncharacterized protein</fullName>
    </submittedName>
</protein>
<name>A0ACC2EA69_DIPCM</name>
<dbReference type="Proteomes" id="UP001162992">
    <property type="component" value="Chromosome 3"/>
</dbReference>
<evidence type="ECO:0000313" key="1">
    <source>
        <dbReference type="EMBL" id="KAJ7563240.1"/>
    </source>
</evidence>
<organism evidence="1 2">
    <name type="scientific">Diphasiastrum complanatum</name>
    <name type="common">Issler's clubmoss</name>
    <name type="synonym">Lycopodium complanatum</name>
    <dbReference type="NCBI Taxonomy" id="34168"/>
    <lineage>
        <taxon>Eukaryota</taxon>
        <taxon>Viridiplantae</taxon>
        <taxon>Streptophyta</taxon>
        <taxon>Embryophyta</taxon>
        <taxon>Tracheophyta</taxon>
        <taxon>Lycopodiopsida</taxon>
        <taxon>Lycopodiales</taxon>
        <taxon>Lycopodiaceae</taxon>
        <taxon>Lycopodioideae</taxon>
        <taxon>Diphasiastrum</taxon>
    </lineage>
</organism>
<keyword evidence="2" id="KW-1185">Reference proteome</keyword>
<proteinExistence type="predicted"/>